<dbReference type="AlphaFoldDB" id="A0A6P0UM21"/>
<gene>
    <name evidence="2" type="ORF">GWK08_05575</name>
</gene>
<protein>
    <recommendedName>
        <fullName evidence="4">DUF4407 domain-containing protein</fullName>
    </recommendedName>
</protein>
<keyword evidence="1" id="KW-0812">Transmembrane</keyword>
<organism evidence="2 3">
    <name type="scientific">Leptobacterium flavescens</name>
    <dbReference type="NCBI Taxonomy" id="472055"/>
    <lineage>
        <taxon>Bacteria</taxon>
        <taxon>Pseudomonadati</taxon>
        <taxon>Bacteroidota</taxon>
        <taxon>Flavobacteriia</taxon>
        <taxon>Flavobacteriales</taxon>
        <taxon>Flavobacteriaceae</taxon>
        <taxon>Leptobacterium</taxon>
    </lineage>
</organism>
<keyword evidence="1" id="KW-1133">Transmembrane helix</keyword>
<feature type="transmembrane region" description="Helical" evidence="1">
    <location>
        <begin position="267"/>
        <end position="289"/>
    </location>
</feature>
<name>A0A6P0UM21_9FLAO</name>
<sequence>MNRIINNVISGFFKGFVPVTYLTFIIAGLISALVSGLIEYQVFLELFPKNNGGSKWLILSIPLLIVSSFEITKIFLIFLDKQSQISNNINYKVDQSKFRYLRYILIFISFFATLIFSYYNLQNPEFDKVIEKRKAELDEQYEAELKEINNSFDKQINLLTQEIDRQISVYDTRMITEERFKFKNSQEYRGPRFNEAKKNKENQEKRRLAIVENTNIKRRNEIKSLFDKIQLEKQKASEELNQSNTSGNKMLSATLRVLNLNAKFPEWQYIMIITILSLIMSAGLEFIIWSSFTVLAINHGDIFDFGIQTEKYKNATEAEIIIDNVQSKSDIKKARNYASNIINTVKSTAKDLTRKMRKDINKKN</sequence>
<keyword evidence="3" id="KW-1185">Reference proteome</keyword>
<evidence type="ECO:0000313" key="3">
    <source>
        <dbReference type="Proteomes" id="UP000468581"/>
    </source>
</evidence>
<dbReference type="Proteomes" id="UP000468581">
    <property type="component" value="Unassembled WGS sequence"/>
</dbReference>
<evidence type="ECO:0000256" key="1">
    <source>
        <dbReference type="SAM" id="Phobius"/>
    </source>
</evidence>
<feature type="transmembrane region" description="Helical" evidence="1">
    <location>
        <begin position="58"/>
        <end position="79"/>
    </location>
</feature>
<dbReference type="RefSeq" id="WP_163605906.1">
    <property type="nucleotide sequence ID" value="NZ_JAABOO010000001.1"/>
</dbReference>
<keyword evidence="1" id="KW-0472">Membrane</keyword>
<proteinExistence type="predicted"/>
<accession>A0A6P0UM21</accession>
<evidence type="ECO:0000313" key="2">
    <source>
        <dbReference type="EMBL" id="NER12899.1"/>
    </source>
</evidence>
<feature type="transmembrane region" description="Helical" evidence="1">
    <location>
        <begin position="100"/>
        <end position="119"/>
    </location>
</feature>
<dbReference type="EMBL" id="JAABOO010000001">
    <property type="protein sequence ID" value="NER12899.1"/>
    <property type="molecule type" value="Genomic_DNA"/>
</dbReference>
<comment type="caution">
    <text evidence="2">The sequence shown here is derived from an EMBL/GenBank/DDBJ whole genome shotgun (WGS) entry which is preliminary data.</text>
</comment>
<reference evidence="2 3" key="1">
    <citation type="submission" date="2020-01" db="EMBL/GenBank/DDBJ databases">
        <title>Leptobacterium flavescens.</title>
        <authorList>
            <person name="Wang G."/>
        </authorList>
    </citation>
    <scope>NUCLEOTIDE SEQUENCE [LARGE SCALE GENOMIC DNA]</scope>
    <source>
        <strain evidence="2 3">KCTC 22160</strain>
    </source>
</reference>
<evidence type="ECO:0008006" key="4">
    <source>
        <dbReference type="Google" id="ProtNLM"/>
    </source>
</evidence>
<feature type="transmembrane region" description="Helical" evidence="1">
    <location>
        <begin position="12"/>
        <end position="38"/>
    </location>
</feature>